<accession>A0A067PBR0</accession>
<dbReference type="Proteomes" id="UP000027265">
    <property type="component" value="Unassembled WGS sequence"/>
</dbReference>
<dbReference type="InParanoid" id="A0A067PBR0"/>
<dbReference type="HOGENOM" id="CLU_2590094_0_0_1"/>
<protein>
    <submittedName>
        <fullName evidence="1">Uncharacterized protein</fullName>
    </submittedName>
</protein>
<gene>
    <name evidence="1" type="ORF">JAAARDRAFT_485505</name>
</gene>
<dbReference type="EMBL" id="KL197741">
    <property type="protein sequence ID" value="KDQ52219.1"/>
    <property type="molecule type" value="Genomic_DNA"/>
</dbReference>
<name>A0A067PBR0_9AGAM</name>
<organism evidence="1 2">
    <name type="scientific">Jaapia argillacea MUCL 33604</name>
    <dbReference type="NCBI Taxonomy" id="933084"/>
    <lineage>
        <taxon>Eukaryota</taxon>
        <taxon>Fungi</taxon>
        <taxon>Dikarya</taxon>
        <taxon>Basidiomycota</taxon>
        <taxon>Agaricomycotina</taxon>
        <taxon>Agaricomycetes</taxon>
        <taxon>Agaricomycetidae</taxon>
        <taxon>Jaapiales</taxon>
        <taxon>Jaapiaceae</taxon>
        <taxon>Jaapia</taxon>
    </lineage>
</organism>
<sequence>MAFVDALSIPSVWLAFSRSSLSDLRWFWRAGWCGSFKHTTETTSRAWKSKAGTCWLEKSLVLDRGSVGTWSTNSWMSLPC</sequence>
<keyword evidence="2" id="KW-1185">Reference proteome</keyword>
<evidence type="ECO:0000313" key="1">
    <source>
        <dbReference type="EMBL" id="KDQ52219.1"/>
    </source>
</evidence>
<evidence type="ECO:0000313" key="2">
    <source>
        <dbReference type="Proteomes" id="UP000027265"/>
    </source>
</evidence>
<reference evidence="2" key="1">
    <citation type="journal article" date="2014" name="Proc. Natl. Acad. Sci. U.S.A.">
        <title>Extensive sampling of basidiomycete genomes demonstrates inadequacy of the white-rot/brown-rot paradigm for wood decay fungi.</title>
        <authorList>
            <person name="Riley R."/>
            <person name="Salamov A.A."/>
            <person name="Brown D.W."/>
            <person name="Nagy L.G."/>
            <person name="Floudas D."/>
            <person name="Held B.W."/>
            <person name="Levasseur A."/>
            <person name="Lombard V."/>
            <person name="Morin E."/>
            <person name="Otillar R."/>
            <person name="Lindquist E.A."/>
            <person name="Sun H."/>
            <person name="LaButti K.M."/>
            <person name="Schmutz J."/>
            <person name="Jabbour D."/>
            <person name="Luo H."/>
            <person name="Baker S.E."/>
            <person name="Pisabarro A.G."/>
            <person name="Walton J.D."/>
            <person name="Blanchette R.A."/>
            <person name="Henrissat B."/>
            <person name="Martin F."/>
            <person name="Cullen D."/>
            <person name="Hibbett D.S."/>
            <person name="Grigoriev I.V."/>
        </authorList>
    </citation>
    <scope>NUCLEOTIDE SEQUENCE [LARGE SCALE GENOMIC DNA]</scope>
    <source>
        <strain evidence="2">MUCL 33604</strain>
    </source>
</reference>
<proteinExistence type="predicted"/>
<dbReference type="AlphaFoldDB" id="A0A067PBR0"/>